<accession>A0AAD5PAN3</accession>
<sequence length="73" mass="7934">MPGCSYVSYLVLVIMMSTVMNSILVEGGCLRKGVRCGEQVGPEGDDLCCLDLICWPSKDPFDGGRNVCFDPKD</sequence>
<keyword evidence="1" id="KW-0812">Transmembrane</keyword>
<keyword evidence="3" id="KW-1185">Reference proteome</keyword>
<reference evidence="2" key="2">
    <citation type="submission" date="2023-02" db="EMBL/GenBank/DDBJ databases">
        <authorList>
            <consortium name="DOE Joint Genome Institute"/>
            <person name="Mondo S.J."/>
            <person name="Chang Y."/>
            <person name="Wang Y."/>
            <person name="Ahrendt S."/>
            <person name="Andreopoulos W."/>
            <person name="Barry K."/>
            <person name="Beard J."/>
            <person name="Benny G.L."/>
            <person name="Blankenship S."/>
            <person name="Bonito G."/>
            <person name="Cuomo C."/>
            <person name="Desiro A."/>
            <person name="Gervers K.A."/>
            <person name="Hundley H."/>
            <person name="Kuo A."/>
            <person name="LaButti K."/>
            <person name="Lang B.F."/>
            <person name="Lipzen A."/>
            <person name="O'Donnell K."/>
            <person name="Pangilinan J."/>
            <person name="Reynolds N."/>
            <person name="Sandor L."/>
            <person name="Smith M.W."/>
            <person name="Tsang A."/>
            <person name="Grigoriev I.V."/>
            <person name="Stajich J.E."/>
            <person name="Spatafora J.W."/>
        </authorList>
    </citation>
    <scope>NUCLEOTIDE SEQUENCE</scope>
    <source>
        <strain evidence="2">RSA 2281</strain>
    </source>
</reference>
<evidence type="ECO:0000256" key="1">
    <source>
        <dbReference type="SAM" id="Phobius"/>
    </source>
</evidence>
<evidence type="ECO:0000313" key="2">
    <source>
        <dbReference type="EMBL" id="KAI9252840.1"/>
    </source>
</evidence>
<organism evidence="2 3">
    <name type="scientific">Phascolomyces articulosus</name>
    <dbReference type="NCBI Taxonomy" id="60185"/>
    <lineage>
        <taxon>Eukaryota</taxon>
        <taxon>Fungi</taxon>
        <taxon>Fungi incertae sedis</taxon>
        <taxon>Mucoromycota</taxon>
        <taxon>Mucoromycotina</taxon>
        <taxon>Mucoromycetes</taxon>
        <taxon>Mucorales</taxon>
        <taxon>Lichtheimiaceae</taxon>
        <taxon>Phascolomyces</taxon>
    </lineage>
</organism>
<keyword evidence="1" id="KW-0472">Membrane</keyword>
<feature type="transmembrane region" description="Helical" evidence="1">
    <location>
        <begin position="6"/>
        <end position="25"/>
    </location>
</feature>
<keyword evidence="1" id="KW-1133">Transmembrane helix</keyword>
<dbReference type="AlphaFoldDB" id="A0AAD5PAN3"/>
<evidence type="ECO:0000313" key="3">
    <source>
        <dbReference type="Proteomes" id="UP001209540"/>
    </source>
</evidence>
<proteinExistence type="predicted"/>
<protein>
    <submittedName>
        <fullName evidence="2">Uncharacterized protein</fullName>
    </submittedName>
</protein>
<comment type="caution">
    <text evidence="2">The sequence shown here is derived from an EMBL/GenBank/DDBJ whole genome shotgun (WGS) entry which is preliminary data.</text>
</comment>
<dbReference type="EMBL" id="JAIXMP010000027">
    <property type="protein sequence ID" value="KAI9252840.1"/>
    <property type="molecule type" value="Genomic_DNA"/>
</dbReference>
<reference evidence="2" key="1">
    <citation type="journal article" date="2022" name="IScience">
        <title>Evolution of zygomycete secretomes and the origins of terrestrial fungal ecologies.</title>
        <authorList>
            <person name="Chang Y."/>
            <person name="Wang Y."/>
            <person name="Mondo S."/>
            <person name="Ahrendt S."/>
            <person name="Andreopoulos W."/>
            <person name="Barry K."/>
            <person name="Beard J."/>
            <person name="Benny G.L."/>
            <person name="Blankenship S."/>
            <person name="Bonito G."/>
            <person name="Cuomo C."/>
            <person name="Desiro A."/>
            <person name="Gervers K.A."/>
            <person name="Hundley H."/>
            <person name="Kuo A."/>
            <person name="LaButti K."/>
            <person name="Lang B.F."/>
            <person name="Lipzen A."/>
            <person name="O'Donnell K."/>
            <person name="Pangilinan J."/>
            <person name="Reynolds N."/>
            <person name="Sandor L."/>
            <person name="Smith M.E."/>
            <person name="Tsang A."/>
            <person name="Grigoriev I.V."/>
            <person name="Stajich J.E."/>
            <person name="Spatafora J.W."/>
        </authorList>
    </citation>
    <scope>NUCLEOTIDE SEQUENCE</scope>
    <source>
        <strain evidence="2">RSA 2281</strain>
    </source>
</reference>
<feature type="non-terminal residue" evidence="2">
    <location>
        <position position="73"/>
    </location>
</feature>
<name>A0AAD5PAN3_9FUNG</name>
<gene>
    <name evidence="2" type="ORF">BDA99DRAFT_520211</name>
</gene>
<dbReference type="Proteomes" id="UP001209540">
    <property type="component" value="Unassembled WGS sequence"/>
</dbReference>